<keyword evidence="1" id="KW-0472">Membrane</keyword>
<evidence type="ECO:0000256" key="1">
    <source>
        <dbReference type="SAM" id="Phobius"/>
    </source>
</evidence>
<reference evidence="2 3" key="1">
    <citation type="journal article" date="2016" name="Mol. Biol. Evol.">
        <title>Comparative Genomics of Early-Diverging Mushroom-Forming Fungi Provides Insights into the Origins of Lignocellulose Decay Capabilities.</title>
        <authorList>
            <person name="Nagy L.G."/>
            <person name="Riley R."/>
            <person name="Tritt A."/>
            <person name="Adam C."/>
            <person name="Daum C."/>
            <person name="Floudas D."/>
            <person name="Sun H."/>
            <person name="Yadav J.S."/>
            <person name="Pangilinan J."/>
            <person name="Larsson K.H."/>
            <person name="Matsuura K."/>
            <person name="Barry K."/>
            <person name="Labutti K."/>
            <person name="Kuo R."/>
            <person name="Ohm R.A."/>
            <person name="Bhattacharya S.S."/>
            <person name="Shirouzu T."/>
            <person name="Yoshinaga Y."/>
            <person name="Martin F.M."/>
            <person name="Grigoriev I.V."/>
            <person name="Hibbett D.S."/>
        </authorList>
    </citation>
    <scope>NUCLEOTIDE SEQUENCE [LARGE SCALE GENOMIC DNA]</scope>
    <source>
        <strain evidence="2 3">93-53</strain>
    </source>
</reference>
<dbReference type="OrthoDB" id="2804045at2759"/>
<protein>
    <recommendedName>
        <fullName evidence="4">Transmembrane protein</fullName>
    </recommendedName>
</protein>
<evidence type="ECO:0000313" key="3">
    <source>
        <dbReference type="Proteomes" id="UP000076871"/>
    </source>
</evidence>
<dbReference type="Proteomes" id="UP000076871">
    <property type="component" value="Unassembled WGS sequence"/>
</dbReference>
<organism evidence="2 3">
    <name type="scientific">Laetiporus sulphureus 93-53</name>
    <dbReference type="NCBI Taxonomy" id="1314785"/>
    <lineage>
        <taxon>Eukaryota</taxon>
        <taxon>Fungi</taxon>
        <taxon>Dikarya</taxon>
        <taxon>Basidiomycota</taxon>
        <taxon>Agaricomycotina</taxon>
        <taxon>Agaricomycetes</taxon>
        <taxon>Polyporales</taxon>
        <taxon>Laetiporus</taxon>
    </lineage>
</organism>
<keyword evidence="1" id="KW-0812">Transmembrane</keyword>
<dbReference type="InParanoid" id="A0A165E1F4"/>
<dbReference type="GeneID" id="63829639"/>
<dbReference type="AlphaFoldDB" id="A0A165E1F4"/>
<gene>
    <name evidence="2" type="ORF">LAESUDRAFT_759600</name>
</gene>
<evidence type="ECO:0008006" key="4">
    <source>
        <dbReference type="Google" id="ProtNLM"/>
    </source>
</evidence>
<dbReference type="RefSeq" id="XP_040763803.1">
    <property type="nucleotide sequence ID" value="XM_040912611.1"/>
</dbReference>
<feature type="transmembrane region" description="Helical" evidence="1">
    <location>
        <begin position="95"/>
        <end position="114"/>
    </location>
</feature>
<keyword evidence="1" id="KW-1133">Transmembrane helix</keyword>
<proteinExistence type="predicted"/>
<feature type="transmembrane region" description="Helical" evidence="1">
    <location>
        <begin position="120"/>
        <end position="139"/>
    </location>
</feature>
<keyword evidence="3" id="KW-1185">Reference proteome</keyword>
<dbReference type="EMBL" id="KV427626">
    <property type="protein sequence ID" value="KZT06063.1"/>
    <property type="molecule type" value="Genomic_DNA"/>
</dbReference>
<sequence>MSDILQVFSALRVFAVGHRNFQIASITLVLSLVPVGTNLFSDVRASFSTIDVPGFGIACNAGSDISATTSTIIKKEAVAVNMKASIVTLLLRDGTIYFAVLLVLNVAHLVLSLTNVFLDITFFVTSFVLSSIIISRFLLNLRQVSSTDDESLDGGPSFVRSSPSTVRFPAFVGSMGAPLDHERHSLTISTLTSTDGSECSCMSNESCAHCVEPEDVSGDCKGDELIHLEEESISRSMDGNSEC</sequence>
<accession>A0A165E1F4</accession>
<evidence type="ECO:0000313" key="2">
    <source>
        <dbReference type="EMBL" id="KZT06063.1"/>
    </source>
</evidence>
<name>A0A165E1F4_9APHY</name>